<evidence type="ECO:0000313" key="2">
    <source>
        <dbReference type="Proteomes" id="UP001500630"/>
    </source>
</evidence>
<sequence>MSAAAVRSASGLDMLSTTSVGTVTAAYRVRAAELASVVSYTRVGAIASSAARNGEVRMPATISGGMPIAVWNASTAAPPLAGPHQLVELLDQIGGRGVPYGRRLEQRQLHGPPGPLLAQARLKGQDRAGGVAEHERRATRVVDQRGEIRSLPLNTARTDTVRVGAWLFLPGAPDVAPTNGTAPDRQPPG</sequence>
<accession>A0ABP6WUH0</accession>
<comment type="caution">
    <text evidence="1">The sequence shown here is derived from an EMBL/GenBank/DDBJ whole genome shotgun (WGS) entry which is preliminary data.</text>
</comment>
<dbReference type="EMBL" id="BAABDQ010000008">
    <property type="protein sequence ID" value="GAA3556565.1"/>
    <property type="molecule type" value="Genomic_DNA"/>
</dbReference>
<keyword evidence="2" id="KW-1185">Reference proteome</keyword>
<gene>
    <name evidence="1" type="ORF">GCM10022419_041320</name>
</gene>
<dbReference type="Proteomes" id="UP001500630">
    <property type="component" value="Unassembled WGS sequence"/>
</dbReference>
<name>A0ABP6WUH0_9ACTN</name>
<reference evidence="2" key="1">
    <citation type="journal article" date="2019" name="Int. J. Syst. Evol. Microbiol.">
        <title>The Global Catalogue of Microorganisms (GCM) 10K type strain sequencing project: providing services to taxonomists for standard genome sequencing and annotation.</title>
        <authorList>
            <consortium name="The Broad Institute Genomics Platform"/>
            <consortium name="The Broad Institute Genome Sequencing Center for Infectious Disease"/>
            <person name="Wu L."/>
            <person name="Ma J."/>
        </authorList>
    </citation>
    <scope>NUCLEOTIDE SEQUENCE [LARGE SCALE GENOMIC DNA]</scope>
    <source>
        <strain evidence="2">JCM 17326</strain>
    </source>
</reference>
<dbReference type="RefSeq" id="WP_345563929.1">
    <property type="nucleotide sequence ID" value="NZ_BAABDQ010000008.1"/>
</dbReference>
<evidence type="ECO:0000313" key="1">
    <source>
        <dbReference type="EMBL" id="GAA3556565.1"/>
    </source>
</evidence>
<organism evidence="1 2">
    <name type="scientific">Nonomuraea rosea</name>
    <dbReference type="NCBI Taxonomy" id="638574"/>
    <lineage>
        <taxon>Bacteria</taxon>
        <taxon>Bacillati</taxon>
        <taxon>Actinomycetota</taxon>
        <taxon>Actinomycetes</taxon>
        <taxon>Streptosporangiales</taxon>
        <taxon>Streptosporangiaceae</taxon>
        <taxon>Nonomuraea</taxon>
    </lineage>
</organism>
<protein>
    <submittedName>
        <fullName evidence="1">Uncharacterized protein</fullName>
    </submittedName>
</protein>
<proteinExistence type="predicted"/>